<feature type="coiled-coil region" evidence="6">
    <location>
        <begin position="31"/>
        <end position="58"/>
    </location>
</feature>
<keyword evidence="1 4" id="KW-0963">Cytoplasm</keyword>
<evidence type="ECO:0000256" key="3">
    <source>
        <dbReference type="ARBA" id="ARBA00023125"/>
    </source>
</evidence>
<dbReference type="AlphaFoldDB" id="A0A2X1QJ48"/>
<evidence type="ECO:0000313" key="8">
    <source>
        <dbReference type="Proteomes" id="UP000254043"/>
    </source>
</evidence>
<dbReference type="Pfam" id="PF05472">
    <property type="entry name" value="Ter"/>
    <property type="match status" value="1"/>
</dbReference>
<dbReference type="NCBIfam" id="TIGR02648">
    <property type="entry name" value="rep_term_tus"/>
    <property type="match status" value="1"/>
</dbReference>
<dbReference type="InterPro" id="IPR008865">
    <property type="entry name" value="DNA_replication_term_site-bd"/>
</dbReference>
<dbReference type="Gene3D" id="3.30.54.10">
    <property type="match status" value="1"/>
</dbReference>
<organism evidence="7 8">
    <name type="scientific">Escherichia coli</name>
    <dbReference type="NCBI Taxonomy" id="562"/>
    <lineage>
        <taxon>Bacteria</taxon>
        <taxon>Pseudomonadati</taxon>
        <taxon>Pseudomonadota</taxon>
        <taxon>Gammaproteobacteria</taxon>
        <taxon>Enterobacterales</taxon>
        <taxon>Enterobacteriaceae</taxon>
        <taxon>Escherichia</taxon>
    </lineage>
</organism>
<keyword evidence="2 4" id="KW-0235">DNA replication</keyword>
<evidence type="ECO:0000256" key="2">
    <source>
        <dbReference type="ARBA" id="ARBA00022705"/>
    </source>
</evidence>
<comment type="subcellular location">
    <subcellularLocation>
        <location evidence="4">Cytoplasm</location>
    </subcellularLocation>
</comment>
<name>A0A2X1QJ48_ECOLX</name>
<dbReference type="InterPro" id="IPR036381">
    <property type="entry name" value="Tus_dom1"/>
</dbReference>
<evidence type="ECO:0000256" key="4">
    <source>
        <dbReference type="HAMAP-Rule" id="MF_00483"/>
    </source>
</evidence>
<sequence length="333" mass="38625">MRTVVRLSILCYKIKYVVTKVVDIMARYDLVDRLNTTFRQMEQELAAFAAELEQHKLLVARVFSLPEVKKEDEHNPLNRIEVKQHLGNDAQSLALRHFRHLFIQQQSENRSSKAAVRLPGVLCYQVDNLSQAALVSHIQRINQLKTTFERIVTVESELPTAARFEWVHRHLPGLITLNAYRTLTVLHDPATLRFGWANKHIIKNLHRDEVLAQLEKSLKSPRSVAPWTREEWQRKLEREYQDIATLPQDAKLKIKRPVKVQPIARVWYKGDQKQVQHACPTPLIALINRDNGAGVPDVGELLNYDADNVQHRYKPQAQPLRLIIPRLHLYVAD</sequence>
<keyword evidence="3 4" id="KW-0238">DNA-binding</keyword>
<dbReference type="HAMAP" id="MF_00483">
    <property type="entry name" value="Rep_term_Tus"/>
    <property type="match status" value="1"/>
</dbReference>
<dbReference type="Proteomes" id="UP000254043">
    <property type="component" value="Unassembled WGS sequence"/>
</dbReference>
<dbReference type="SUPFAM" id="SSF56596">
    <property type="entry name" value="Replication terminator protein (Tus)"/>
    <property type="match status" value="1"/>
</dbReference>
<dbReference type="GO" id="GO:0005737">
    <property type="term" value="C:cytoplasm"/>
    <property type="evidence" value="ECO:0007669"/>
    <property type="project" value="UniProtKB-SubCell"/>
</dbReference>
<keyword evidence="6" id="KW-0175">Coiled coil</keyword>
<accession>A0A2X1QJ48</accession>
<dbReference type="Gene3D" id="3.50.14.10">
    <property type="entry name" value="Replication terminator Tus, domain 1 superfamily/Replication terminator Tus"/>
    <property type="match status" value="1"/>
</dbReference>
<dbReference type="InterPro" id="IPR036384">
    <property type="entry name" value="Tus_sf"/>
</dbReference>
<protein>
    <recommendedName>
        <fullName evidence="4 5">DNA replication terminus site-binding protein</fullName>
        <shortName evidence="4">Ter-binding protein</shortName>
    </recommendedName>
</protein>
<gene>
    <name evidence="4 7" type="primary">tus</name>
    <name evidence="7" type="ORF">NCTC7927_02683</name>
</gene>
<dbReference type="EMBL" id="UGAK01000003">
    <property type="protein sequence ID" value="STF93874.1"/>
    <property type="molecule type" value="Genomic_DNA"/>
</dbReference>
<evidence type="ECO:0000256" key="1">
    <source>
        <dbReference type="ARBA" id="ARBA00022490"/>
    </source>
</evidence>
<reference evidence="7 8" key="1">
    <citation type="submission" date="2018-06" db="EMBL/GenBank/DDBJ databases">
        <authorList>
            <consortium name="Pathogen Informatics"/>
            <person name="Doyle S."/>
        </authorList>
    </citation>
    <scope>NUCLEOTIDE SEQUENCE [LARGE SCALE GENOMIC DNA]</scope>
    <source>
        <strain evidence="7 8">NCTC7927</strain>
    </source>
</reference>
<comment type="function">
    <text evidence="4">Trans-acting protein required for termination of DNA replication. Binds to DNA replication terminator sequences (terA to terF) to prevent the passage of replication forks. The termination efficiency will be affected by the affinity of this protein for the terminator sequence.</text>
</comment>
<evidence type="ECO:0000256" key="6">
    <source>
        <dbReference type="SAM" id="Coils"/>
    </source>
</evidence>
<comment type="similarity">
    <text evidence="4">Belongs to the Tus family.</text>
</comment>
<evidence type="ECO:0000313" key="7">
    <source>
        <dbReference type="EMBL" id="STF93874.1"/>
    </source>
</evidence>
<evidence type="ECO:0000256" key="5">
    <source>
        <dbReference type="NCBIfam" id="TIGR02648"/>
    </source>
</evidence>
<dbReference type="GO" id="GO:0003677">
    <property type="term" value="F:DNA binding"/>
    <property type="evidence" value="ECO:0007669"/>
    <property type="project" value="UniProtKB-UniRule"/>
</dbReference>
<dbReference type="GO" id="GO:0006274">
    <property type="term" value="P:DNA replication termination"/>
    <property type="evidence" value="ECO:0007669"/>
    <property type="project" value="UniProtKB-UniRule"/>
</dbReference>
<proteinExistence type="inferred from homology"/>